<dbReference type="VEuPathDB" id="TriTrypDB:ADEAN_000592800"/>
<feature type="compositionally biased region" description="Basic and acidic residues" evidence="6">
    <location>
        <begin position="799"/>
        <end position="809"/>
    </location>
</feature>
<feature type="compositionally biased region" description="Polar residues" evidence="6">
    <location>
        <begin position="200"/>
        <end position="215"/>
    </location>
</feature>
<evidence type="ECO:0000256" key="2">
    <source>
        <dbReference type="ARBA" id="ARBA00022679"/>
    </source>
</evidence>
<feature type="region of interest" description="Disordered" evidence="6">
    <location>
        <begin position="778"/>
        <end position="811"/>
    </location>
</feature>
<evidence type="ECO:0000313" key="8">
    <source>
        <dbReference type="EMBL" id="CAD2218440.1"/>
    </source>
</evidence>
<feature type="region of interest" description="Disordered" evidence="6">
    <location>
        <begin position="683"/>
        <end position="710"/>
    </location>
</feature>
<proteinExistence type="predicted"/>
<feature type="compositionally biased region" description="Low complexity" evidence="6">
    <location>
        <begin position="856"/>
        <end position="867"/>
    </location>
</feature>
<dbReference type="GO" id="GO:0005524">
    <property type="term" value="F:ATP binding"/>
    <property type="evidence" value="ECO:0007669"/>
    <property type="project" value="UniProtKB-KW"/>
</dbReference>
<feature type="region of interest" description="Disordered" evidence="6">
    <location>
        <begin position="265"/>
        <end position="301"/>
    </location>
</feature>
<feature type="compositionally biased region" description="Polar residues" evidence="6">
    <location>
        <begin position="153"/>
        <end position="167"/>
    </location>
</feature>
<feature type="compositionally biased region" description="Basic and acidic residues" evidence="6">
    <location>
        <begin position="397"/>
        <end position="416"/>
    </location>
</feature>
<feature type="compositionally biased region" description="Basic and acidic residues" evidence="6">
    <location>
        <begin position="778"/>
        <end position="788"/>
    </location>
</feature>
<dbReference type="InterPro" id="IPR011009">
    <property type="entry name" value="Kinase-like_dom_sf"/>
</dbReference>
<feature type="compositionally biased region" description="Polar residues" evidence="6">
    <location>
        <begin position="901"/>
        <end position="911"/>
    </location>
</feature>
<evidence type="ECO:0000313" key="9">
    <source>
        <dbReference type="Proteomes" id="UP000515908"/>
    </source>
</evidence>
<sequence>MPNSGPKPLPEETAVAPQNSNSVIIGKYELGVVLAAGDFDCRTRLCKHLVTGVTYVVRIYSKSILNEGDNVWMRRRIKESIAVQRVLPKHKNVVDMVECWETEENVYILMNLFHSDNVVRLFTNPKSFYYYGSPNRRGSEFGAAMGNNNNNNRTFSVTRRGTGSTRMDTMEDGNGRKSSAYEINHKVPRLSNFMHPEESIGTSQFQSRTNNNNNKAGVPDVSHIITLERIRDIFIKVVQGVLHLHHHSVAHTGIAPDHILIQLKADDKKNNNNNNSPTTSQKEKKEERFGQDDDEEEGEGKNLFNEANFLDQQVRISNLISCVYCPHPLNHRGHAQQTQAALLEEEEREAFYFAHCDDDLDRVGRHSSAQDPAYLLQRRRKKRLLMLNNKKGGNQLPEEKETSFNQDRQKSGLDEENFHKIKNELRGARSTVAPEILQQAEPYYDPFLADSWSLGVVFYFMLMRAKYPFDGANTLTHILYHHVRPMPTTRSTKSENDNFSNHQNIYNWMNHKNQLGGDSGKSGGKSGFIIPHVCVDLVSRLLQYSPTRRLTVEGILLHPFCFVADIWESESYFLRNANPVGNRDGFAAQLNMANNDRRGSMHGRAVRSFSQQRNSVVLQPSTSETIFSPAFPSDNNNNNNGSVENNMSNASSSNNNNNDSWGWDPLTDYISLRDHVSVNHPRGSSVYISKHPNNNNNNNNTMNNNGDEINVNNNSNWRRVSLFYNDPLVGVESKSATIIQRSFRIYRQRKVYYKINEMLNLASRIFFRRLYHNKELAEHKENNNKGEGDENGNNNTNENNKKETNDAGKGEGNISFDFSLEKENLLQFALKNKIISKYLYKQFYGNDTSTNGAVSNTENNNNNTTNNASQRRRSVRFNSSHSLNNNNNNNNNNNSMRRKPSITQKRLSFYQTKEKEANNNTNENENSVKEAENNT</sequence>
<keyword evidence="3" id="KW-0547">Nucleotide-binding</keyword>
<evidence type="ECO:0000256" key="1">
    <source>
        <dbReference type="ARBA" id="ARBA00022527"/>
    </source>
</evidence>
<evidence type="ECO:0000259" key="7">
    <source>
        <dbReference type="PROSITE" id="PS50011"/>
    </source>
</evidence>
<feature type="compositionally biased region" description="Polar residues" evidence="6">
    <location>
        <begin position="608"/>
        <end position="626"/>
    </location>
</feature>
<keyword evidence="4 8" id="KW-0418">Kinase</keyword>
<feature type="compositionally biased region" description="Low complexity" evidence="6">
    <location>
        <begin position="693"/>
        <end position="710"/>
    </location>
</feature>
<feature type="compositionally biased region" description="Low complexity" evidence="6">
    <location>
        <begin position="884"/>
        <end position="894"/>
    </location>
</feature>
<dbReference type="AlphaFoldDB" id="A0A7G2CF43"/>
<feature type="region of interest" description="Disordered" evidence="6">
    <location>
        <begin position="199"/>
        <end position="218"/>
    </location>
</feature>
<accession>A0A7G2CF43</accession>
<evidence type="ECO:0000256" key="6">
    <source>
        <dbReference type="SAM" id="MobiDB-lite"/>
    </source>
</evidence>
<dbReference type="InterPro" id="IPR000719">
    <property type="entry name" value="Prot_kinase_dom"/>
</dbReference>
<protein>
    <submittedName>
        <fullName evidence="8">Protein kinase domain containing protein, putative</fullName>
    </submittedName>
</protein>
<gene>
    <name evidence="8" type="ORF">ADEAN_000592800</name>
</gene>
<evidence type="ECO:0000256" key="3">
    <source>
        <dbReference type="ARBA" id="ARBA00022741"/>
    </source>
</evidence>
<keyword evidence="5" id="KW-0067">ATP-binding</keyword>
<dbReference type="GO" id="GO:0005634">
    <property type="term" value="C:nucleus"/>
    <property type="evidence" value="ECO:0007669"/>
    <property type="project" value="TreeGrafter"/>
</dbReference>
<name>A0A7G2CF43_9TRYP</name>
<dbReference type="PANTHER" id="PTHR24345:SF91">
    <property type="entry name" value="SERINE_THREONINE-PROTEIN KINASE PLK4"/>
    <property type="match status" value="1"/>
</dbReference>
<evidence type="ECO:0000256" key="4">
    <source>
        <dbReference type="ARBA" id="ARBA00022777"/>
    </source>
</evidence>
<feature type="region of interest" description="Disordered" evidence="6">
    <location>
        <begin position="144"/>
        <end position="177"/>
    </location>
</feature>
<dbReference type="Proteomes" id="UP000515908">
    <property type="component" value="Chromosome 11"/>
</dbReference>
<feature type="compositionally biased region" description="Low complexity" evidence="6">
    <location>
        <begin position="633"/>
        <end position="657"/>
    </location>
</feature>
<feature type="region of interest" description="Disordered" evidence="6">
    <location>
        <begin position="851"/>
        <end position="935"/>
    </location>
</feature>
<keyword evidence="1" id="KW-0723">Serine/threonine-protein kinase</keyword>
<dbReference type="PANTHER" id="PTHR24345">
    <property type="entry name" value="SERINE/THREONINE-PROTEIN KINASE PLK"/>
    <property type="match status" value="1"/>
</dbReference>
<dbReference type="PROSITE" id="PS50011">
    <property type="entry name" value="PROTEIN_KINASE_DOM"/>
    <property type="match status" value="1"/>
</dbReference>
<organism evidence="8 9">
    <name type="scientific">Angomonas deanei</name>
    <dbReference type="NCBI Taxonomy" id="59799"/>
    <lineage>
        <taxon>Eukaryota</taxon>
        <taxon>Discoba</taxon>
        <taxon>Euglenozoa</taxon>
        <taxon>Kinetoplastea</taxon>
        <taxon>Metakinetoplastina</taxon>
        <taxon>Trypanosomatida</taxon>
        <taxon>Trypanosomatidae</taxon>
        <taxon>Strigomonadinae</taxon>
        <taxon>Angomonas</taxon>
    </lineage>
</organism>
<feature type="region of interest" description="Disordered" evidence="6">
    <location>
        <begin position="598"/>
        <end position="657"/>
    </location>
</feature>
<keyword evidence="9" id="KW-1185">Reference proteome</keyword>
<feature type="compositionally biased region" description="Basic and acidic residues" evidence="6">
    <location>
        <begin position="926"/>
        <end position="935"/>
    </location>
</feature>
<dbReference type="EMBL" id="LR877155">
    <property type="protein sequence ID" value="CAD2218440.1"/>
    <property type="molecule type" value="Genomic_DNA"/>
</dbReference>
<dbReference type="Pfam" id="PF00069">
    <property type="entry name" value="Pkinase"/>
    <property type="match status" value="1"/>
</dbReference>
<dbReference type="GO" id="GO:0004674">
    <property type="term" value="F:protein serine/threonine kinase activity"/>
    <property type="evidence" value="ECO:0007669"/>
    <property type="project" value="UniProtKB-KW"/>
</dbReference>
<dbReference type="SMART" id="SM00220">
    <property type="entry name" value="S_TKc"/>
    <property type="match status" value="1"/>
</dbReference>
<reference evidence="8 9" key="1">
    <citation type="submission" date="2020-08" db="EMBL/GenBank/DDBJ databases">
        <authorList>
            <person name="Newling K."/>
            <person name="Davey J."/>
            <person name="Forrester S."/>
        </authorList>
    </citation>
    <scope>NUCLEOTIDE SEQUENCE [LARGE SCALE GENOMIC DNA]</scope>
    <source>
        <strain evidence="9">Crithidia deanei Carvalho (ATCC PRA-265)</strain>
    </source>
</reference>
<feature type="region of interest" description="Disordered" evidence="6">
    <location>
        <begin position="388"/>
        <end position="416"/>
    </location>
</feature>
<dbReference type="PROSITE" id="PS50096">
    <property type="entry name" value="IQ"/>
    <property type="match status" value="1"/>
</dbReference>
<feature type="domain" description="Protein kinase" evidence="7">
    <location>
        <begin position="28"/>
        <end position="561"/>
    </location>
</feature>
<evidence type="ECO:0000256" key="5">
    <source>
        <dbReference type="ARBA" id="ARBA00022840"/>
    </source>
</evidence>
<dbReference type="SUPFAM" id="SSF56112">
    <property type="entry name" value="Protein kinase-like (PK-like)"/>
    <property type="match status" value="1"/>
</dbReference>
<dbReference type="Gene3D" id="3.30.200.20">
    <property type="entry name" value="Phosphorylase Kinase, domain 1"/>
    <property type="match status" value="1"/>
</dbReference>
<feature type="compositionally biased region" description="Basic and acidic residues" evidence="6">
    <location>
        <begin position="281"/>
        <end position="291"/>
    </location>
</feature>
<dbReference type="Gene3D" id="1.10.510.10">
    <property type="entry name" value="Transferase(Phosphotransferase) domain 1"/>
    <property type="match status" value="2"/>
</dbReference>
<keyword evidence="2" id="KW-0808">Transferase</keyword>